<dbReference type="Pfam" id="PF08245">
    <property type="entry name" value="Mur_ligase_M"/>
    <property type="match status" value="1"/>
</dbReference>
<dbReference type="PANTHER" id="PTHR23135">
    <property type="entry name" value="MUR LIGASE FAMILY MEMBER"/>
    <property type="match status" value="1"/>
</dbReference>
<keyword evidence="6 7" id="KW-0961">Cell wall biogenesis/degradation</keyword>
<dbReference type="InterPro" id="IPR035911">
    <property type="entry name" value="MurE/MurF_N"/>
</dbReference>
<name>A0A9W6HTK1_9MICO</name>
<dbReference type="GO" id="GO:0009252">
    <property type="term" value="P:peptidoglycan biosynthetic process"/>
    <property type="evidence" value="ECO:0007669"/>
    <property type="project" value="UniProtKB-UniRule"/>
</dbReference>
<keyword evidence="3 7" id="KW-0133">Cell shape</keyword>
<reference evidence="12" key="2">
    <citation type="submission" date="2023-01" db="EMBL/GenBank/DDBJ databases">
        <authorList>
            <person name="Sun Q."/>
            <person name="Evtushenko L."/>
        </authorList>
    </citation>
    <scope>NUCLEOTIDE SEQUENCE</scope>
    <source>
        <strain evidence="12">VKM Ac-1958</strain>
    </source>
</reference>
<dbReference type="HAMAP" id="MF_00208">
    <property type="entry name" value="MurE"/>
    <property type="match status" value="1"/>
</dbReference>
<dbReference type="Gene3D" id="3.90.190.20">
    <property type="entry name" value="Mur ligase, C-terminal domain"/>
    <property type="match status" value="1"/>
</dbReference>
<comment type="PTM">
    <text evidence="7">Carboxylation is probably crucial for Mg(2+) binding and, consequently, for the gamma-phosphate positioning of ATP.</text>
</comment>
<gene>
    <name evidence="7 12" type="primary">murE</name>
    <name evidence="12" type="ORF">GCM10017596_15310</name>
</gene>
<comment type="caution">
    <text evidence="12">The sequence shown here is derived from an EMBL/GenBank/DDBJ whole genome shotgun (WGS) entry which is preliminary data.</text>
</comment>
<proteinExistence type="inferred from homology"/>
<keyword evidence="2 7" id="KW-0132">Cell division</keyword>
<dbReference type="GO" id="GO:0071555">
    <property type="term" value="P:cell wall organization"/>
    <property type="evidence" value="ECO:0007669"/>
    <property type="project" value="UniProtKB-KW"/>
</dbReference>
<evidence type="ECO:0000256" key="6">
    <source>
        <dbReference type="ARBA" id="ARBA00023316"/>
    </source>
</evidence>
<protein>
    <recommendedName>
        <fullName evidence="7">UDP-N-acetylmuramyl-tripeptide synthetase</fullName>
        <ecNumber evidence="7">6.3.2.-</ecNumber>
    </recommendedName>
    <alternativeName>
        <fullName evidence="7">UDP-MurNAc-tripeptide synthetase</fullName>
    </alternativeName>
</protein>
<dbReference type="AlphaFoldDB" id="A0A9W6HTK1"/>
<dbReference type="RefSeq" id="WP_204939429.1">
    <property type="nucleotide sequence ID" value="NZ_BAAAUM010000001.1"/>
</dbReference>
<dbReference type="SUPFAM" id="SSF53244">
    <property type="entry name" value="MurD-like peptide ligases, peptide-binding domain"/>
    <property type="match status" value="1"/>
</dbReference>
<dbReference type="EMBL" id="BSET01000001">
    <property type="protein sequence ID" value="GLK01816.1"/>
    <property type="molecule type" value="Genomic_DNA"/>
</dbReference>
<comment type="cofactor">
    <cofactor evidence="7">
        <name>Mg(2+)</name>
        <dbReference type="ChEBI" id="CHEBI:18420"/>
    </cofactor>
</comment>
<dbReference type="Gene3D" id="3.40.1390.10">
    <property type="entry name" value="MurE/MurF, N-terminal domain"/>
    <property type="match status" value="1"/>
</dbReference>
<dbReference type="GO" id="GO:0016881">
    <property type="term" value="F:acid-amino acid ligase activity"/>
    <property type="evidence" value="ECO:0007669"/>
    <property type="project" value="UniProtKB-UniRule"/>
</dbReference>
<sequence>MPSASQYPTPRLDARPTEIFRSTLGDVAERLRAEAAEAQPTQTPPHPDAAFTGIAMATDDVRPGDLFVAVQGENAHGARFAEKARQGGASAVLTDAAGAALLPADLPALVVGDPRRAVGPASAHLYRDPASALQTVGITGTQGKTTTAFYVAAAMGMQRSGTIGSIGTTVGDDFFPPKLTTPEAPELQALFAVMREQGLGTVAVEASSHALMLGRVEGFTFDVGLFLNLGHDHRDYHPTQADYFAAKAILLTPERSGLGIVDVDSHWGRVMAEQATVPVRTVSAAGNEADWRAEQIELRPDGSAFVVLSPRGERVRFTTQLTGAFNVNNILAAVAGLAEIGQPLESLVEGIAALPSVEGRLQRFDFGQPFTAIVDSAHKPEAINAALRAIRTTSPEGRLIAVLGANGNRDTSKRRMMGRFAAMFADVLVVTDDNPYDDDPAEIRAMIIDGARSSASEIIEIGDRREAMAAAVRMARPEDTVVVLGKGHERYHALAGGDIAWYDPDVLREVIEGL</sequence>
<evidence type="ECO:0000256" key="5">
    <source>
        <dbReference type="ARBA" id="ARBA00023306"/>
    </source>
</evidence>
<evidence type="ECO:0000256" key="2">
    <source>
        <dbReference type="ARBA" id="ARBA00022618"/>
    </source>
</evidence>
<dbReference type="NCBIfam" id="TIGR01085">
    <property type="entry name" value="murE"/>
    <property type="match status" value="1"/>
</dbReference>
<dbReference type="Gene3D" id="3.40.1190.10">
    <property type="entry name" value="Mur-like, catalytic domain"/>
    <property type="match status" value="1"/>
</dbReference>
<evidence type="ECO:0000259" key="11">
    <source>
        <dbReference type="Pfam" id="PF08245"/>
    </source>
</evidence>
<dbReference type="InterPro" id="IPR036615">
    <property type="entry name" value="Mur_ligase_C_dom_sf"/>
</dbReference>
<keyword evidence="13" id="KW-1185">Reference proteome</keyword>
<dbReference type="Proteomes" id="UP001142325">
    <property type="component" value="Unassembled WGS sequence"/>
</dbReference>
<keyword evidence="4 7" id="KW-0573">Peptidoglycan synthesis</keyword>
<dbReference type="GO" id="GO:0051301">
    <property type="term" value="P:cell division"/>
    <property type="evidence" value="ECO:0007669"/>
    <property type="project" value="UniProtKB-KW"/>
</dbReference>
<dbReference type="SUPFAM" id="SSF63418">
    <property type="entry name" value="MurE/MurF N-terminal domain"/>
    <property type="match status" value="1"/>
</dbReference>
<comment type="caution">
    <text evidence="7">Lacks conserved residue(s) required for the propagation of feature annotation.</text>
</comment>
<dbReference type="InterPro" id="IPR036565">
    <property type="entry name" value="Mur-like_cat_sf"/>
</dbReference>
<dbReference type="InterPro" id="IPR004101">
    <property type="entry name" value="Mur_ligase_C"/>
</dbReference>
<dbReference type="NCBIfam" id="NF001124">
    <property type="entry name" value="PRK00139.1-2"/>
    <property type="match status" value="1"/>
</dbReference>
<accession>A0A9W6HTK1</accession>
<dbReference type="Pfam" id="PF02875">
    <property type="entry name" value="Mur_ligase_C"/>
    <property type="match status" value="1"/>
</dbReference>
<dbReference type="PANTHER" id="PTHR23135:SF4">
    <property type="entry name" value="UDP-N-ACETYLMURAMOYL-L-ALANYL-D-GLUTAMATE--2,6-DIAMINOPIMELATE LIGASE MURE HOMOLOG, CHLOROPLASTIC"/>
    <property type="match status" value="1"/>
</dbReference>
<feature type="domain" description="Mur ligase C-terminal" evidence="10">
    <location>
        <begin position="359"/>
        <end position="487"/>
    </location>
</feature>
<dbReference type="Pfam" id="PF01225">
    <property type="entry name" value="Mur_ligase"/>
    <property type="match status" value="1"/>
</dbReference>
<dbReference type="SUPFAM" id="SSF53623">
    <property type="entry name" value="MurD-like peptide ligases, catalytic domain"/>
    <property type="match status" value="1"/>
</dbReference>
<dbReference type="EC" id="6.3.2.-" evidence="7"/>
<dbReference type="GO" id="GO:0005524">
    <property type="term" value="F:ATP binding"/>
    <property type="evidence" value="ECO:0007669"/>
    <property type="project" value="UniProtKB-UniRule"/>
</dbReference>
<feature type="domain" description="Mur ligase N-terminal catalytic" evidence="9">
    <location>
        <begin position="52"/>
        <end position="105"/>
    </location>
</feature>
<dbReference type="InterPro" id="IPR013221">
    <property type="entry name" value="Mur_ligase_cen"/>
</dbReference>
<evidence type="ECO:0000259" key="9">
    <source>
        <dbReference type="Pfam" id="PF01225"/>
    </source>
</evidence>
<evidence type="ECO:0000256" key="3">
    <source>
        <dbReference type="ARBA" id="ARBA00022960"/>
    </source>
</evidence>
<dbReference type="InterPro" id="IPR000713">
    <property type="entry name" value="Mur_ligase_N"/>
</dbReference>
<keyword evidence="7" id="KW-0067">ATP-binding</keyword>
<evidence type="ECO:0000313" key="12">
    <source>
        <dbReference type="EMBL" id="GLK01816.1"/>
    </source>
</evidence>
<dbReference type="NCBIfam" id="NF001126">
    <property type="entry name" value="PRK00139.1-4"/>
    <property type="match status" value="1"/>
</dbReference>
<comment type="pathway">
    <text evidence="7 8">Cell wall biogenesis; peptidoglycan biosynthesis.</text>
</comment>
<evidence type="ECO:0000256" key="8">
    <source>
        <dbReference type="RuleBase" id="RU004135"/>
    </source>
</evidence>
<comment type="similarity">
    <text evidence="1 7">Belongs to the MurCDEF family. MurE subfamily.</text>
</comment>
<keyword evidence="5 7" id="KW-0131">Cell cycle</keyword>
<dbReference type="GO" id="GO:0008360">
    <property type="term" value="P:regulation of cell shape"/>
    <property type="evidence" value="ECO:0007669"/>
    <property type="project" value="UniProtKB-KW"/>
</dbReference>
<feature type="binding site" evidence="7">
    <location>
        <begin position="180"/>
        <end position="181"/>
    </location>
    <ligand>
        <name>UDP-N-acetyl-alpha-D-muramoyl-L-alanyl-D-glutamate</name>
        <dbReference type="ChEBI" id="CHEBI:83900"/>
    </ligand>
</feature>
<keyword evidence="7" id="KW-0963">Cytoplasm</keyword>
<reference evidence="12" key="1">
    <citation type="journal article" date="2014" name="Int. J. Syst. Evol. Microbiol.">
        <title>Complete genome sequence of Corynebacterium casei LMG S-19264T (=DSM 44701T), isolated from a smear-ripened cheese.</title>
        <authorList>
            <consortium name="US DOE Joint Genome Institute (JGI-PGF)"/>
            <person name="Walter F."/>
            <person name="Albersmeier A."/>
            <person name="Kalinowski J."/>
            <person name="Ruckert C."/>
        </authorList>
    </citation>
    <scope>NUCLEOTIDE SEQUENCE</scope>
    <source>
        <strain evidence="12">VKM Ac-1958</strain>
    </source>
</reference>
<organism evidence="12 13">
    <name type="scientific">Microbacterium keratanolyticum</name>
    <dbReference type="NCBI Taxonomy" id="67574"/>
    <lineage>
        <taxon>Bacteria</taxon>
        <taxon>Bacillati</taxon>
        <taxon>Actinomycetota</taxon>
        <taxon>Actinomycetes</taxon>
        <taxon>Micrococcales</taxon>
        <taxon>Microbacteriaceae</taxon>
        <taxon>Microbacterium</taxon>
    </lineage>
</organism>
<keyword evidence="7 12" id="KW-0436">Ligase</keyword>
<feature type="binding site" evidence="7">
    <location>
        <position position="58"/>
    </location>
    <ligand>
        <name>UDP-N-acetyl-alpha-D-muramoyl-L-alanyl-D-glutamate</name>
        <dbReference type="ChEBI" id="CHEBI:83900"/>
    </ligand>
</feature>
<dbReference type="InterPro" id="IPR005761">
    <property type="entry name" value="UDP-N-AcMur-Glu-dNH2Pim_ligase"/>
</dbReference>
<feature type="binding site" evidence="7">
    <location>
        <begin position="140"/>
        <end position="146"/>
    </location>
    <ligand>
        <name>ATP</name>
        <dbReference type="ChEBI" id="CHEBI:30616"/>
    </ligand>
</feature>
<feature type="binding site" evidence="7">
    <location>
        <position position="215"/>
    </location>
    <ligand>
        <name>UDP-N-acetyl-alpha-D-muramoyl-L-alanyl-D-glutamate</name>
        <dbReference type="ChEBI" id="CHEBI:83900"/>
    </ligand>
</feature>
<dbReference type="GO" id="GO:0005737">
    <property type="term" value="C:cytoplasm"/>
    <property type="evidence" value="ECO:0007669"/>
    <property type="project" value="UniProtKB-SubCell"/>
</dbReference>
<evidence type="ECO:0000256" key="7">
    <source>
        <dbReference type="HAMAP-Rule" id="MF_00208"/>
    </source>
</evidence>
<feature type="binding site" evidence="7">
    <location>
        <position position="207"/>
    </location>
    <ligand>
        <name>UDP-N-acetyl-alpha-D-muramoyl-L-alanyl-D-glutamate</name>
        <dbReference type="ChEBI" id="CHEBI:83900"/>
    </ligand>
</feature>
<evidence type="ECO:0000313" key="13">
    <source>
        <dbReference type="Proteomes" id="UP001142325"/>
    </source>
</evidence>
<feature type="domain" description="Mur ligase central" evidence="11">
    <location>
        <begin position="138"/>
        <end position="335"/>
    </location>
</feature>
<feature type="modified residue" description="N6-carboxylysine" evidence="7">
    <location>
        <position position="247"/>
    </location>
</feature>
<evidence type="ECO:0000256" key="1">
    <source>
        <dbReference type="ARBA" id="ARBA00005898"/>
    </source>
</evidence>
<evidence type="ECO:0000256" key="4">
    <source>
        <dbReference type="ARBA" id="ARBA00022984"/>
    </source>
</evidence>
<evidence type="ECO:0000259" key="10">
    <source>
        <dbReference type="Pfam" id="PF02875"/>
    </source>
</evidence>
<dbReference type="GO" id="GO:0000287">
    <property type="term" value="F:magnesium ion binding"/>
    <property type="evidence" value="ECO:0007669"/>
    <property type="project" value="UniProtKB-UniRule"/>
</dbReference>
<comment type="function">
    <text evidence="7">Catalyzes the addition of an amino acid to the nucleotide precursor UDP-N-acetylmuramoyl-L-alanyl-D-glutamate (UMAG) in the biosynthesis of bacterial cell-wall peptidoglycan.</text>
</comment>
<comment type="subcellular location">
    <subcellularLocation>
        <location evidence="7 8">Cytoplasm</location>
    </subcellularLocation>
</comment>
<keyword evidence="7" id="KW-0547">Nucleotide-binding</keyword>
<keyword evidence="7" id="KW-0460">Magnesium</keyword>